<dbReference type="GO" id="GO:0016810">
    <property type="term" value="F:hydrolase activity, acting on carbon-nitrogen (but not peptide) bonds"/>
    <property type="evidence" value="ECO:0007669"/>
    <property type="project" value="InterPro"/>
</dbReference>
<dbReference type="PANTHER" id="PTHR43135:SF3">
    <property type="entry name" value="ALPHA-D-RIBOSE 1-METHYLPHOSPHONATE 5-TRIPHOSPHATE DIPHOSPHATASE"/>
    <property type="match status" value="1"/>
</dbReference>
<evidence type="ECO:0000256" key="6">
    <source>
        <dbReference type="ARBA" id="ARBA00023180"/>
    </source>
</evidence>
<dbReference type="GeneID" id="73342661"/>
<dbReference type="Gene3D" id="2.60.390.10">
    <property type="entry name" value="Beta-galactosidase, domain 3"/>
    <property type="match status" value="1"/>
</dbReference>
<dbReference type="Gene3D" id="2.102.20.10">
    <property type="entry name" value="Beta-galactosidase, domain 2"/>
    <property type="match status" value="1"/>
</dbReference>
<dbReference type="SMART" id="SM01029">
    <property type="entry name" value="BetaGal_dom2"/>
    <property type="match status" value="1"/>
</dbReference>
<dbReference type="PRINTS" id="PR00742">
    <property type="entry name" value="GLHYDRLASE35"/>
</dbReference>
<evidence type="ECO:0000313" key="11">
    <source>
        <dbReference type="Proteomes" id="UP000830671"/>
    </source>
</evidence>
<comment type="catalytic activity">
    <reaction evidence="1 8">
        <text>Hydrolysis of terminal non-reducing beta-D-galactose residues in beta-D-galactosides.</text>
        <dbReference type="EC" id="3.2.1.23"/>
    </reaction>
</comment>
<dbReference type="RefSeq" id="XP_049144794.1">
    <property type="nucleotide sequence ID" value="XM_049287651.1"/>
</dbReference>
<dbReference type="InterPro" id="IPR036833">
    <property type="entry name" value="BetaGal_dom3_sf"/>
</dbReference>
<dbReference type="Pfam" id="PF01301">
    <property type="entry name" value="Glyco_hydro_35"/>
    <property type="match status" value="1"/>
</dbReference>
<dbReference type="FunFam" id="3.20.20.80:FF:000040">
    <property type="entry name" value="Beta-galactosidase A"/>
    <property type="match status" value="1"/>
</dbReference>
<dbReference type="FunFam" id="2.60.120.260:FF:000065">
    <property type="entry name" value="Beta-galactosidase A"/>
    <property type="match status" value="1"/>
</dbReference>
<keyword evidence="11" id="KW-1185">Reference proteome</keyword>
<evidence type="ECO:0000256" key="7">
    <source>
        <dbReference type="ARBA" id="ARBA00023295"/>
    </source>
</evidence>
<dbReference type="SUPFAM" id="SSF51556">
    <property type="entry name" value="Metallo-dependent hydrolases"/>
    <property type="match status" value="1"/>
</dbReference>
<evidence type="ECO:0000256" key="4">
    <source>
        <dbReference type="ARBA" id="ARBA00022729"/>
    </source>
</evidence>
<keyword evidence="7 8" id="KW-0326">Glycosidase</keyword>
<name>A0A9Q8STI0_9PEZI</name>
<dbReference type="PANTHER" id="PTHR43135">
    <property type="entry name" value="ALPHA-D-RIBOSE 1-METHYLPHOSPHONATE 5-TRIPHOSPHATE DIPHOSPHATASE"/>
    <property type="match status" value="1"/>
</dbReference>
<keyword evidence="4" id="KW-0732">Signal</keyword>
<dbReference type="GO" id="GO:0005975">
    <property type="term" value="P:carbohydrate metabolic process"/>
    <property type="evidence" value="ECO:0007669"/>
    <property type="project" value="InterPro"/>
</dbReference>
<keyword evidence="6" id="KW-0325">Glycoprotein</keyword>
<dbReference type="InterPro" id="IPR017853">
    <property type="entry name" value="GH"/>
</dbReference>
<dbReference type="InterPro" id="IPR057744">
    <property type="entry name" value="OTAase-like"/>
</dbReference>
<dbReference type="SUPFAM" id="SSF117100">
    <property type="entry name" value="Beta-galactosidase LacA, domain 3"/>
    <property type="match status" value="1"/>
</dbReference>
<dbReference type="InterPro" id="IPR025300">
    <property type="entry name" value="BetaGal_jelly_roll_dom"/>
</dbReference>
<dbReference type="EMBL" id="CP019476">
    <property type="protein sequence ID" value="UQC83173.1"/>
    <property type="molecule type" value="Genomic_DNA"/>
</dbReference>
<evidence type="ECO:0000256" key="2">
    <source>
        <dbReference type="ARBA" id="ARBA00009809"/>
    </source>
</evidence>
<dbReference type="InterPro" id="IPR008979">
    <property type="entry name" value="Galactose-bd-like_sf"/>
</dbReference>
<dbReference type="Pfam" id="PF01979">
    <property type="entry name" value="Amidohydro_1"/>
    <property type="match status" value="1"/>
</dbReference>
<dbReference type="Pfam" id="PF10435">
    <property type="entry name" value="BetaGal_dom2"/>
    <property type="match status" value="1"/>
</dbReference>
<dbReference type="SUPFAM" id="SSF51011">
    <property type="entry name" value="Glycosyl hydrolase domain"/>
    <property type="match status" value="1"/>
</dbReference>
<dbReference type="InterPro" id="IPR019801">
    <property type="entry name" value="Glyco_hydro_35_CS"/>
</dbReference>
<dbReference type="GO" id="GO:0004565">
    <property type="term" value="F:beta-galactosidase activity"/>
    <property type="evidence" value="ECO:0007669"/>
    <property type="project" value="UniProtKB-EC"/>
</dbReference>
<evidence type="ECO:0000256" key="8">
    <source>
        <dbReference type="RuleBase" id="RU000675"/>
    </source>
</evidence>
<dbReference type="Gene3D" id="3.20.20.80">
    <property type="entry name" value="Glycosidases"/>
    <property type="match status" value="1"/>
</dbReference>
<sequence length="1643" mass="179096">MCSRQGNGPFTIHTSLLFNPRKKTFDKNISIVIDPTNGAIADVYDRQRSKHVELTSHDIDLRGKVVMPGFVDAHTHVFLHPYDEASSTVQMRDESVVERIVRATNHLRVALLSGYTTYRDLGTEGLRSYDANLRDCVNRGLVPGPRLFVATECLASTGSYEVRHENSWAKLPRISDPCDGPVGVTQAVRRRAADGADIIKFYADYRRKVMRFPNSKEPIPFLPSEPNPTVVMFNQEEMDAIVKEAKLGGLPVACHAGSAKGALMAIKAGVDTVEHCQEATDEVFREMARRSTIFVPTLGIMKTSPDFSSIAKKTKRAHDLGVRLAAGGDTGTFPHGEGAFEMELMIQAGVPVVDVLEACVMGGWESCGKEKSGFYFGSIEKGYRADVIALDADPREDEGALRKVSFVMKDGKVWKKDGRAVGFFDEQTVDSDPSTDEESDWTFSIACPLQLAVMSSKVTLRWPDHHQQATDTSLNATRQSSPETIITGSYACFPSHFTVGSASAHNRPRLFLVKQVKDVKGGVVGTASSTCSNDRYHVSARLARAKPAKLNPQPTSFQDPSYFEAAEIGLHIVDQAFLSNRASDDRFVCEANHTWFAQLQIPVLSPFSPPFDSRHPGNLSNMKPSLFSIASLGFGLCSAASVASSLEAGVRSSLALAPVVRVLDEKRDQLQDIVTWDERSLFVRGERVMVFSGEIHPFRLPVPSLYLDVFQKVKALGLNTVSFYVDWALLEGKAGDFTAEGVFDLQPFFDAATKAGIYLIARPGPYINAEASGGGFPGWLARLKAKLRTSDPEFLSATDNYMANICGIIAKAQITNGGPVILFQPENEYTNFEDGSSADGPYFQYVIDQARKAGIVVPLISNDAKAAGHNAPGTGVGAVDIYGFDAYPLGFNCANPNTWPDNALPTTYHALHLQTSPSTPFTIPEFQGGSFDPYAGPGFEKCAALVNHEFERVFYKNNFGAGIFGGTNWGNLGHPGGYTSYDYGSAITEERTVSREKYSELKLEAQFLKVSPAYLTATPGNLTVGVYSATPDITVTPLLGNGNGSFFVVRHSNYNSLATTDYTLRLPTSQGTITIPQSRDLLQLTRRDSKIVVTDYPVGNTTLLYLTAEIFTWKQYKNQTVLVVYSGPGETHEIAIKSTTTPVLVEGTSVDHNYVNNTLLLAWETSSTRRVVKVDNLVIYILDRNSAYNYWVPDKPSGSQPAYGTSIMNPDSLIVNGGYLVRSISIQDGTLRVQADFNRTTEIEIIGVEPEVTKLEVNGKQLDHTTNNLTNWIANPAFAGAAPTVPDLKSLNWTFIDSLPEIRAGYDDSVWPLADHKTTNNTIANLTTPVSLFASDYGFHAGTLVFRGYFTSTGTEDKLDITTQGGSAFASSVWLNDTFIGSFANGPDAAGDNASNYTLANLTAGATYVLTVLVDTTGLEENFVIPADVMKTPRGIMDYSITSPSGAQTNVTTWKITGNLGGEGYADRARGPLNEGGLFIERQGYHLPSPPESALNTQRSPFEGTDVPGVAFYAAKLDLQIPATDLDVPLSFVFDDIAASNGTGAYRAILYVNGFQYGRYVSNIGPQTRFPVPEGILRYQGTNYIGLAVWALGNVGARVQNFRLDVGEVVTTGREEVKVVEAPAWSQRAGAYYDYLVDTFSFL</sequence>
<dbReference type="InterPro" id="IPR001944">
    <property type="entry name" value="Glycoside_Hdrlase_35"/>
</dbReference>
<dbReference type="Gene3D" id="2.60.120.260">
    <property type="entry name" value="Galactose-binding domain-like"/>
    <property type="match status" value="2"/>
</dbReference>
<dbReference type="InterPro" id="IPR051781">
    <property type="entry name" value="Metallo-dep_Hydrolase"/>
</dbReference>
<evidence type="ECO:0000256" key="1">
    <source>
        <dbReference type="ARBA" id="ARBA00001412"/>
    </source>
</evidence>
<gene>
    <name evidence="10" type="ORF">CLUP02_08667</name>
</gene>
<dbReference type="Pfam" id="PF13363">
    <property type="entry name" value="BetaGal_dom3"/>
    <property type="match status" value="1"/>
</dbReference>
<dbReference type="CDD" id="cd01299">
    <property type="entry name" value="Met_dep_hydrolase_A"/>
    <property type="match status" value="1"/>
</dbReference>
<reference evidence="10" key="1">
    <citation type="journal article" date="2021" name="Mol. Plant Microbe Interact.">
        <title>Complete Genome Sequence of the Plant-Pathogenic Fungus Colletotrichum lupini.</title>
        <authorList>
            <person name="Baroncelli R."/>
            <person name="Pensec F."/>
            <person name="Da Lio D."/>
            <person name="Boufleur T."/>
            <person name="Vicente I."/>
            <person name="Sarrocco S."/>
            <person name="Picot A."/>
            <person name="Baraldi E."/>
            <person name="Sukno S."/>
            <person name="Thon M."/>
            <person name="Le Floch G."/>
        </authorList>
    </citation>
    <scope>NUCLEOTIDE SEQUENCE</scope>
    <source>
        <strain evidence="10">IMI 504893</strain>
    </source>
</reference>
<accession>A0A9Q8STI0</accession>
<dbReference type="InterPro" id="IPR032466">
    <property type="entry name" value="Metal_Hydrolase"/>
</dbReference>
<evidence type="ECO:0000259" key="9">
    <source>
        <dbReference type="SMART" id="SM01029"/>
    </source>
</evidence>
<dbReference type="Gene3D" id="3.20.20.140">
    <property type="entry name" value="Metal-dependent hydrolases"/>
    <property type="match status" value="1"/>
</dbReference>
<keyword evidence="5 8" id="KW-0378">Hydrolase</keyword>
<dbReference type="EC" id="3.2.1.23" evidence="3 8"/>
<organism evidence="10 11">
    <name type="scientific">Colletotrichum lupini</name>
    <dbReference type="NCBI Taxonomy" id="145971"/>
    <lineage>
        <taxon>Eukaryota</taxon>
        <taxon>Fungi</taxon>
        <taxon>Dikarya</taxon>
        <taxon>Ascomycota</taxon>
        <taxon>Pezizomycotina</taxon>
        <taxon>Sordariomycetes</taxon>
        <taxon>Hypocreomycetidae</taxon>
        <taxon>Glomerellales</taxon>
        <taxon>Glomerellaceae</taxon>
        <taxon>Colletotrichum</taxon>
        <taxon>Colletotrichum acutatum species complex</taxon>
    </lineage>
</organism>
<dbReference type="InterPro" id="IPR037110">
    <property type="entry name" value="Betagal_dom2_sf"/>
</dbReference>
<dbReference type="Pfam" id="PF13364">
    <property type="entry name" value="BetaGal_ABD2"/>
    <property type="match status" value="2"/>
</dbReference>
<comment type="similarity">
    <text evidence="2">Belongs to the glycosyl hydrolase 35 family.</text>
</comment>
<dbReference type="InterPro" id="IPR006680">
    <property type="entry name" value="Amidohydro-rel"/>
</dbReference>
<dbReference type="Gene3D" id="2.30.40.10">
    <property type="entry name" value="Urease, subunit C, domain 1"/>
    <property type="match status" value="1"/>
</dbReference>
<proteinExistence type="inferred from homology"/>
<dbReference type="InterPro" id="IPR018954">
    <property type="entry name" value="Betagal_dom2"/>
</dbReference>
<dbReference type="SUPFAM" id="SSF51338">
    <property type="entry name" value="Composite domain of metallo-dependent hydrolases"/>
    <property type="match status" value="2"/>
</dbReference>
<evidence type="ECO:0000256" key="3">
    <source>
        <dbReference type="ARBA" id="ARBA00012756"/>
    </source>
</evidence>
<dbReference type="SUPFAM" id="SSF51445">
    <property type="entry name" value="(Trans)glycosidases"/>
    <property type="match status" value="1"/>
</dbReference>
<protein>
    <recommendedName>
        <fullName evidence="3 8">Beta-galactosidase</fullName>
        <ecNumber evidence="3 8">3.2.1.23</ecNumber>
    </recommendedName>
</protein>
<dbReference type="Proteomes" id="UP000830671">
    <property type="component" value="Chromosome 4"/>
</dbReference>
<dbReference type="InterPro" id="IPR011059">
    <property type="entry name" value="Metal-dep_hydrolase_composite"/>
</dbReference>
<dbReference type="PROSITE" id="PS01182">
    <property type="entry name" value="GLYCOSYL_HYDROL_F35"/>
    <property type="match status" value="1"/>
</dbReference>
<dbReference type="FunFam" id="2.102.20.10:FF:000001">
    <property type="entry name" value="Beta-galactosidase A"/>
    <property type="match status" value="1"/>
</dbReference>
<dbReference type="SUPFAM" id="SSF49785">
    <property type="entry name" value="Galactose-binding domain-like"/>
    <property type="match status" value="2"/>
</dbReference>
<dbReference type="InterPro" id="IPR025972">
    <property type="entry name" value="BetaGal_dom3"/>
</dbReference>
<evidence type="ECO:0000256" key="5">
    <source>
        <dbReference type="ARBA" id="ARBA00022801"/>
    </source>
</evidence>
<dbReference type="KEGG" id="clup:CLUP02_08667"/>
<dbReference type="InterPro" id="IPR031330">
    <property type="entry name" value="Gly_Hdrlase_35_cat"/>
</dbReference>
<evidence type="ECO:0000313" key="10">
    <source>
        <dbReference type="EMBL" id="UQC83173.1"/>
    </source>
</evidence>
<feature type="domain" description="Beta-galactosidase" evidence="9">
    <location>
        <begin position="1014"/>
        <end position="1190"/>
    </location>
</feature>